<evidence type="ECO:0000256" key="1">
    <source>
        <dbReference type="ARBA" id="ARBA00022729"/>
    </source>
</evidence>
<dbReference type="AlphaFoldDB" id="A0A1J5PJ28"/>
<dbReference type="Pfam" id="PF13416">
    <property type="entry name" value="SBP_bac_8"/>
    <property type="match status" value="1"/>
</dbReference>
<dbReference type="PANTHER" id="PTHR30006:SF2">
    <property type="entry name" value="ABC TRANSPORTER SUBSTRATE-BINDING PROTEIN"/>
    <property type="match status" value="1"/>
</dbReference>
<protein>
    <submittedName>
        <fullName evidence="2">Bacterial extracellular solute-binding protein</fullName>
    </submittedName>
</protein>
<dbReference type="Gene3D" id="3.40.190.10">
    <property type="entry name" value="Periplasmic binding protein-like II"/>
    <property type="match status" value="2"/>
</dbReference>
<reference evidence="2" key="1">
    <citation type="submission" date="2016-10" db="EMBL/GenBank/DDBJ databases">
        <title>Sequence of Gallionella enrichment culture.</title>
        <authorList>
            <person name="Poehlein A."/>
            <person name="Muehling M."/>
            <person name="Daniel R."/>
        </authorList>
    </citation>
    <scope>NUCLEOTIDE SEQUENCE</scope>
</reference>
<name>A0A1J5PJ28_9ZZZZ</name>
<dbReference type="PANTHER" id="PTHR30006">
    <property type="entry name" value="THIAMINE-BINDING PERIPLASMIC PROTEIN-RELATED"/>
    <property type="match status" value="1"/>
</dbReference>
<dbReference type="SUPFAM" id="SSF53850">
    <property type="entry name" value="Periplasmic binding protein-like II"/>
    <property type="match status" value="1"/>
</dbReference>
<dbReference type="GO" id="GO:0030976">
    <property type="term" value="F:thiamine pyrophosphate binding"/>
    <property type="evidence" value="ECO:0007669"/>
    <property type="project" value="TreeGrafter"/>
</dbReference>
<keyword evidence="1" id="KW-0732">Signal</keyword>
<gene>
    <name evidence="2" type="ORF">GALL_471860</name>
</gene>
<evidence type="ECO:0000313" key="2">
    <source>
        <dbReference type="EMBL" id="OIQ71202.1"/>
    </source>
</evidence>
<dbReference type="GO" id="GO:0030288">
    <property type="term" value="C:outer membrane-bounded periplasmic space"/>
    <property type="evidence" value="ECO:0007669"/>
    <property type="project" value="TreeGrafter"/>
</dbReference>
<sequence>MLTGDAKVGINQDSSIISQMAKGEPVTAIYPTEGSVALPSGMGISAKTKHMDAVKKFVAFMTSKDGQTAMKDGDDTDFFFIPVIEGVAAKPGRKIDIPFIVLNDKAASAHETEWKQWYRDNFVQ</sequence>
<dbReference type="InterPro" id="IPR006059">
    <property type="entry name" value="SBP"/>
</dbReference>
<dbReference type="GO" id="GO:0030975">
    <property type="term" value="F:thiamine binding"/>
    <property type="evidence" value="ECO:0007669"/>
    <property type="project" value="TreeGrafter"/>
</dbReference>
<dbReference type="EMBL" id="MLJW01003839">
    <property type="protein sequence ID" value="OIQ71202.1"/>
    <property type="molecule type" value="Genomic_DNA"/>
</dbReference>
<dbReference type="GO" id="GO:0015888">
    <property type="term" value="P:thiamine transport"/>
    <property type="evidence" value="ECO:0007669"/>
    <property type="project" value="TreeGrafter"/>
</dbReference>
<organism evidence="2">
    <name type="scientific">mine drainage metagenome</name>
    <dbReference type="NCBI Taxonomy" id="410659"/>
    <lineage>
        <taxon>unclassified sequences</taxon>
        <taxon>metagenomes</taxon>
        <taxon>ecological metagenomes</taxon>
    </lineage>
</organism>
<accession>A0A1J5PJ28</accession>
<comment type="caution">
    <text evidence="2">The sequence shown here is derived from an EMBL/GenBank/DDBJ whole genome shotgun (WGS) entry which is preliminary data.</text>
</comment>
<proteinExistence type="predicted"/>